<gene>
    <name evidence="1" type="ORF">H5410_001442</name>
</gene>
<dbReference type="AlphaFoldDB" id="A0A9J6AYR8"/>
<reference evidence="1 2" key="1">
    <citation type="submission" date="2020-09" db="EMBL/GenBank/DDBJ databases">
        <title>De no assembly of potato wild relative species, Solanum commersonii.</title>
        <authorList>
            <person name="Cho K."/>
        </authorList>
    </citation>
    <scope>NUCLEOTIDE SEQUENCE [LARGE SCALE GENOMIC DNA]</scope>
    <source>
        <strain evidence="1">LZ3.2</strain>
        <tissue evidence="1">Leaf</tissue>
    </source>
</reference>
<protein>
    <submittedName>
        <fullName evidence="1">Uncharacterized protein</fullName>
    </submittedName>
</protein>
<evidence type="ECO:0000313" key="1">
    <source>
        <dbReference type="EMBL" id="KAG5629725.1"/>
    </source>
</evidence>
<name>A0A9J6AYR8_SOLCO</name>
<dbReference type="Proteomes" id="UP000824120">
    <property type="component" value="Chromosome 1"/>
</dbReference>
<proteinExistence type="predicted"/>
<sequence>MTKILLFILIKNDLPGPDRNRNEPVLVYPYQIMIPFRSVYRFKVSHPVLNTTGPERYRYNLFRCPALVYSIRLEIFWVPNKFSIRAFMVSTRIEGRIEGLEKTMTEVQEGLFQYVITWGSYETGCTTKMNVTLKFFNI</sequence>
<accession>A0A9J6AYR8</accession>
<evidence type="ECO:0000313" key="2">
    <source>
        <dbReference type="Proteomes" id="UP000824120"/>
    </source>
</evidence>
<dbReference type="EMBL" id="JACXVP010000001">
    <property type="protein sequence ID" value="KAG5629725.1"/>
    <property type="molecule type" value="Genomic_DNA"/>
</dbReference>
<comment type="caution">
    <text evidence="1">The sequence shown here is derived from an EMBL/GenBank/DDBJ whole genome shotgun (WGS) entry which is preliminary data.</text>
</comment>
<organism evidence="1 2">
    <name type="scientific">Solanum commersonii</name>
    <name type="common">Commerson's wild potato</name>
    <name type="synonym">Commerson's nightshade</name>
    <dbReference type="NCBI Taxonomy" id="4109"/>
    <lineage>
        <taxon>Eukaryota</taxon>
        <taxon>Viridiplantae</taxon>
        <taxon>Streptophyta</taxon>
        <taxon>Embryophyta</taxon>
        <taxon>Tracheophyta</taxon>
        <taxon>Spermatophyta</taxon>
        <taxon>Magnoliopsida</taxon>
        <taxon>eudicotyledons</taxon>
        <taxon>Gunneridae</taxon>
        <taxon>Pentapetalae</taxon>
        <taxon>asterids</taxon>
        <taxon>lamiids</taxon>
        <taxon>Solanales</taxon>
        <taxon>Solanaceae</taxon>
        <taxon>Solanoideae</taxon>
        <taxon>Solaneae</taxon>
        <taxon>Solanum</taxon>
    </lineage>
</organism>
<keyword evidence="2" id="KW-1185">Reference proteome</keyword>